<evidence type="ECO:0000313" key="2">
    <source>
        <dbReference type="Proteomes" id="UP000178197"/>
    </source>
</evidence>
<protein>
    <submittedName>
        <fullName evidence="1">Uncharacterized protein</fullName>
    </submittedName>
</protein>
<name>A0A1F8FFF5_9BACT</name>
<gene>
    <name evidence="1" type="ORF">A3C71_00165</name>
</gene>
<accession>A0A1F8FFF5</accession>
<evidence type="ECO:0000313" key="1">
    <source>
        <dbReference type="EMBL" id="OGN11901.1"/>
    </source>
</evidence>
<sequence>MTVTYQNLVLALLDLELVAIINTPRLIIRIFESLQLLFPENKVWLVSRKEFHATDVSIYSNHLEKLLGWTAKNGSKFTQNVSVPEWIKEKREL</sequence>
<dbReference type="Proteomes" id="UP000178197">
    <property type="component" value="Unassembled WGS sequence"/>
</dbReference>
<reference evidence="1 2" key="1">
    <citation type="journal article" date="2016" name="Nat. Commun.">
        <title>Thousands of microbial genomes shed light on interconnected biogeochemical processes in an aquifer system.</title>
        <authorList>
            <person name="Anantharaman K."/>
            <person name="Brown C.T."/>
            <person name="Hug L.A."/>
            <person name="Sharon I."/>
            <person name="Castelle C.J."/>
            <person name="Probst A.J."/>
            <person name="Thomas B.C."/>
            <person name="Singh A."/>
            <person name="Wilkins M.J."/>
            <person name="Karaoz U."/>
            <person name="Brodie E.L."/>
            <person name="Williams K.H."/>
            <person name="Hubbard S.S."/>
            <person name="Banfield J.F."/>
        </authorList>
    </citation>
    <scope>NUCLEOTIDE SEQUENCE [LARGE SCALE GENOMIC DNA]</scope>
</reference>
<organism evidence="1 2">
    <name type="scientific">Candidatus Yanofskybacteria bacterium RIFCSPHIGHO2_02_FULL_43_15c</name>
    <dbReference type="NCBI Taxonomy" id="1802679"/>
    <lineage>
        <taxon>Bacteria</taxon>
        <taxon>Candidatus Yanofskyibacteriota</taxon>
    </lineage>
</organism>
<comment type="caution">
    <text evidence="1">The sequence shown here is derived from an EMBL/GenBank/DDBJ whole genome shotgun (WGS) entry which is preliminary data.</text>
</comment>
<dbReference type="AlphaFoldDB" id="A0A1F8FFF5"/>
<proteinExistence type="predicted"/>
<dbReference type="EMBL" id="MGJT01000026">
    <property type="protein sequence ID" value="OGN11901.1"/>
    <property type="molecule type" value="Genomic_DNA"/>
</dbReference>